<keyword evidence="3" id="KW-1185">Reference proteome</keyword>
<dbReference type="OrthoDB" id="6780717at2759"/>
<protein>
    <recommendedName>
        <fullName evidence="1">DUF4780 domain-containing protein</fullName>
    </recommendedName>
</protein>
<evidence type="ECO:0000259" key="1">
    <source>
        <dbReference type="Pfam" id="PF16012"/>
    </source>
</evidence>
<gene>
    <name evidence="2" type="ORF">AFUS01_LOCUS3772</name>
</gene>
<feature type="domain" description="DUF4780" evidence="1">
    <location>
        <begin position="159"/>
        <end position="317"/>
    </location>
</feature>
<dbReference type="PANTHER" id="PTHR19446">
    <property type="entry name" value="REVERSE TRANSCRIPTASES"/>
    <property type="match status" value="1"/>
</dbReference>
<dbReference type="InterPro" id="IPR031961">
    <property type="entry name" value="DUF4780"/>
</dbReference>
<organism evidence="2 3">
    <name type="scientific">Allacma fusca</name>
    <dbReference type="NCBI Taxonomy" id="39272"/>
    <lineage>
        <taxon>Eukaryota</taxon>
        <taxon>Metazoa</taxon>
        <taxon>Ecdysozoa</taxon>
        <taxon>Arthropoda</taxon>
        <taxon>Hexapoda</taxon>
        <taxon>Collembola</taxon>
        <taxon>Symphypleona</taxon>
        <taxon>Sminthuridae</taxon>
        <taxon>Allacma</taxon>
    </lineage>
</organism>
<dbReference type="Proteomes" id="UP000708208">
    <property type="component" value="Unassembled WGS sequence"/>
</dbReference>
<proteinExistence type="predicted"/>
<dbReference type="EMBL" id="CAJVCH010022874">
    <property type="protein sequence ID" value="CAG7693743.1"/>
    <property type="molecule type" value="Genomic_DNA"/>
</dbReference>
<dbReference type="AlphaFoldDB" id="A0A8J2JCK8"/>
<reference evidence="2" key="1">
    <citation type="submission" date="2021-06" db="EMBL/GenBank/DDBJ databases">
        <authorList>
            <person name="Hodson N. C."/>
            <person name="Mongue J. A."/>
            <person name="Jaron S. K."/>
        </authorList>
    </citation>
    <scope>NUCLEOTIDE SEQUENCE</scope>
</reference>
<dbReference type="Pfam" id="PF16012">
    <property type="entry name" value="DUF4780"/>
    <property type="match status" value="1"/>
</dbReference>
<name>A0A8J2JCK8_9HEXA</name>
<accession>A0A8J2JCK8</accession>
<evidence type="ECO:0000313" key="2">
    <source>
        <dbReference type="EMBL" id="CAG7693743.1"/>
    </source>
</evidence>
<evidence type="ECO:0000313" key="3">
    <source>
        <dbReference type="Proteomes" id="UP000708208"/>
    </source>
</evidence>
<sequence length="570" mass="65548">MEHSDIVNGTPSALLSEDKTEIYQGNNNHKNKYENIMECNNFLMYIITVPLRKKSKSESVSAIDGSIMSADHYVDDLEMEKLILEEESDVEVIEDSAIVRNSRKRKANGKSKGIGTIPQNTTARPPIKLKKSWNDLGSVEKFTVIITFVTKPGEKEEWLGTDEANYLRKELDRLLDKEWEAERKVYVITGSGVTEGRIWFTCKDAECQEFIIDAMTKIQLDQGTKGVKQFIGSEWLEVKERPKLKNFEVSVWNEGKFEWKDFCERLSKVNDGLDTAEWRWWNRDVIDKRGWPEGGGNRLLKIGVDDKTEDFLKESKDLENYAKRVGSRLNQATERSTERCTKALEKSTKQTWLNPMRKAVPWWTRELTEQRNEAKRLYKLTSQGGRIDATRWEEYKAARNTYNSRVRKAKRESWKEFCEQIEDLPSTARVFKMIKQGSNRYPDTINLAAGGNTTDPPQILDTLLAAHYPAAKNFQNLNDDFSLQQILQVEDWVNVAEISKSVKSFKPMKAAGPDGVKPIMIQKGGIILLEHLQCLYRSCVASGYVPEKWREAKVVFLPKPGKDDYKETNA</sequence>
<comment type="caution">
    <text evidence="2">The sequence shown here is derived from an EMBL/GenBank/DDBJ whole genome shotgun (WGS) entry which is preliminary data.</text>
</comment>